<dbReference type="InterPro" id="IPR012902">
    <property type="entry name" value="N_methyl_site"/>
</dbReference>
<dbReference type="AlphaFoldDB" id="A0A938XS61"/>
<gene>
    <name evidence="2" type="ORF">JOC47_000678</name>
</gene>
<evidence type="ECO:0000256" key="1">
    <source>
        <dbReference type="SAM" id="Phobius"/>
    </source>
</evidence>
<keyword evidence="3" id="KW-1185">Reference proteome</keyword>
<sequence>MNNLNHHNKGYSLIEVLFVVIIFSIIGLGIIQISNFSWNSYTYNKEQSILQRNRTAIQKITKQIRNALNIMINDSGQEIILKTKTANNQFKYYHYLLQNKNLYLQTSNYQPHFKQKKIIYWKILN</sequence>
<keyword evidence="1" id="KW-0472">Membrane</keyword>
<dbReference type="EMBL" id="JAFBDQ010000003">
    <property type="protein sequence ID" value="MBM7555844.1"/>
    <property type="molecule type" value="Genomic_DNA"/>
</dbReference>
<feature type="transmembrane region" description="Helical" evidence="1">
    <location>
        <begin position="12"/>
        <end position="31"/>
    </location>
</feature>
<name>A0A938XS61_9FIRM</name>
<protein>
    <submittedName>
        <fullName evidence="2">Prepilin-type N-terminal cleavage/methylation domain-containing protein</fullName>
    </submittedName>
</protein>
<proteinExistence type="predicted"/>
<dbReference type="Proteomes" id="UP000774000">
    <property type="component" value="Unassembled WGS sequence"/>
</dbReference>
<reference evidence="2" key="1">
    <citation type="submission" date="2021-01" db="EMBL/GenBank/DDBJ databases">
        <title>Genomic Encyclopedia of Type Strains, Phase IV (KMG-IV): sequencing the most valuable type-strain genomes for metagenomic binning, comparative biology and taxonomic classification.</title>
        <authorList>
            <person name="Goeker M."/>
        </authorList>
    </citation>
    <scope>NUCLEOTIDE SEQUENCE</scope>
    <source>
        <strain evidence="2">DSM 23230</strain>
    </source>
</reference>
<keyword evidence="1" id="KW-0812">Transmembrane</keyword>
<accession>A0A938XS61</accession>
<keyword evidence="1" id="KW-1133">Transmembrane helix</keyword>
<dbReference type="RefSeq" id="WP_204700566.1">
    <property type="nucleotide sequence ID" value="NZ_JAFBDQ010000003.1"/>
</dbReference>
<dbReference type="PROSITE" id="PS00409">
    <property type="entry name" value="PROKAR_NTER_METHYL"/>
    <property type="match status" value="1"/>
</dbReference>
<evidence type="ECO:0000313" key="3">
    <source>
        <dbReference type="Proteomes" id="UP000774000"/>
    </source>
</evidence>
<dbReference type="NCBIfam" id="TIGR02532">
    <property type="entry name" value="IV_pilin_GFxxxE"/>
    <property type="match status" value="1"/>
</dbReference>
<dbReference type="Pfam" id="PF07963">
    <property type="entry name" value="N_methyl"/>
    <property type="match status" value="1"/>
</dbReference>
<comment type="caution">
    <text evidence="2">The sequence shown here is derived from an EMBL/GenBank/DDBJ whole genome shotgun (WGS) entry which is preliminary data.</text>
</comment>
<evidence type="ECO:0000313" key="2">
    <source>
        <dbReference type="EMBL" id="MBM7555844.1"/>
    </source>
</evidence>
<organism evidence="2 3">
    <name type="scientific">Halanaerobacter jeridensis</name>
    <dbReference type="NCBI Taxonomy" id="706427"/>
    <lineage>
        <taxon>Bacteria</taxon>
        <taxon>Bacillati</taxon>
        <taxon>Bacillota</taxon>
        <taxon>Clostridia</taxon>
        <taxon>Halanaerobiales</taxon>
        <taxon>Halobacteroidaceae</taxon>
        <taxon>Halanaerobacter</taxon>
    </lineage>
</organism>